<dbReference type="InParanoid" id="A0A2T3A391"/>
<dbReference type="AlphaFoldDB" id="A0A2T3A391"/>
<gene>
    <name evidence="2" type="ORF">BD289DRAFT_25312</name>
</gene>
<dbReference type="Proteomes" id="UP000241462">
    <property type="component" value="Unassembled WGS sequence"/>
</dbReference>
<name>A0A2T3A391_9PEZI</name>
<accession>A0A2T3A391</accession>
<feature type="region of interest" description="Disordered" evidence="1">
    <location>
        <begin position="71"/>
        <end position="96"/>
    </location>
</feature>
<evidence type="ECO:0000313" key="3">
    <source>
        <dbReference type="Proteomes" id="UP000241462"/>
    </source>
</evidence>
<organism evidence="2 3">
    <name type="scientific">Coniella lustricola</name>
    <dbReference type="NCBI Taxonomy" id="2025994"/>
    <lineage>
        <taxon>Eukaryota</taxon>
        <taxon>Fungi</taxon>
        <taxon>Dikarya</taxon>
        <taxon>Ascomycota</taxon>
        <taxon>Pezizomycotina</taxon>
        <taxon>Sordariomycetes</taxon>
        <taxon>Sordariomycetidae</taxon>
        <taxon>Diaporthales</taxon>
        <taxon>Schizoparmaceae</taxon>
        <taxon>Coniella</taxon>
    </lineage>
</organism>
<feature type="region of interest" description="Disordered" evidence="1">
    <location>
        <begin position="1"/>
        <end position="50"/>
    </location>
</feature>
<sequence length="157" mass="16744">MCLASETTRRSRRRAGHSRPTTRPSRPTDIIEPQELERLLDSPVPVDTAQESSWSLKSSIHIPDAEVSLQASIASRTSPSGSLTKSPGSQPSNETVTESFMAQARSFVMEATSSNDTATRAEARALLTTLREIDGLALLKGDEGDGTGGLSTHHEGG</sequence>
<evidence type="ECO:0000313" key="2">
    <source>
        <dbReference type="EMBL" id="PSR82125.1"/>
    </source>
</evidence>
<dbReference type="EMBL" id="KZ678487">
    <property type="protein sequence ID" value="PSR82125.1"/>
    <property type="molecule type" value="Genomic_DNA"/>
</dbReference>
<evidence type="ECO:0000256" key="1">
    <source>
        <dbReference type="SAM" id="MobiDB-lite"/>
    </source>
</evidence>
<reference evidence="2 3" key="1">
    <citation type="journal article" date="2018" name="Mycol. Prog.">
        <title>Coniella lustricola, a new species from submerged detritus.</title>
        <authorList>
            <person name="Raudabaugh D.B."/>
            <person name="Iturriaga T."/>
            <person name="Carver A."/>
            <person name="Mondo S."/>
            <person name="Pangilinan J."/>
            <person name="Lipzen A."/>
            <person name="He G."/>
            <person name="Amirebrahimi M."/>
            <person name="Grigoriev I.V."/>
            <person name="Miller A.N."/>
        </authorList>
    </citation>
    <scope>NUCLEOTIDE SEQUENCE [LARGE SCALE GENOMIC DNA]</scope>
    <source>
        <strain evidence="2 3">B22-T-1</strain>
    </source>
</reference>
<proteinExistence type="predicted"/>
<keyword evidence="3" id="KW-1185">Reference proteome</keyword>
<protein>
    <submittedName>
        <fullName evidence="2">Uncharacterized protein</fullName>
    </submittedName>
</protein>